<dbReference type="GO" id="GO:0005737">
    <property type="term" value="C:cytoplasm"/>
    <property type="evidence" value="ECO:0007669"/>
    <property type="project" value="TreeGrafter"/>
</dbReference>
<dbReference type="InterPro" id="IPR046673">
    <property type="entry name" value="ToxA_N"/>
</dbReference>
<evidence type="ECO:0000313" key="8">
    <source>
        <dbReference type="EMBL" id="PKH15651.1"/>
    </source>
</evidence>
<comment type="similarity">
    <text evidence="6">Belongs to the LRR-containing bacterial E3 ligase family.</text>
</comment>
<dbReference type="PROSITE" id="PS52053">
    <property type="entry name" value="NEL"/>
    <property type="match status" value="1"/>
</dbReference>
<dbReference type="PANTHER" id="PTHR48051:SF1">
    <property type="entry name" value="RAS SUPPRESSOR PROTEIN 1"/>
    <property type="match status" value="1"/>
</dbReference>
<evidence type="ECO:0000256" key="4">
    <source>
        <dbReference type="ARBA" id="ARBA00022737"/>
    </source>
</evidence>
<dbReference type="GO" id="GO:0016567">
    <property type="term" value="P:protein ubiquitination"/>
    <property type="evidence" value="ECO:0007669"/>
    <property type="project" value="InterPro"/>
</dbReference>
<dbReference type="EC" id="2.3.2.27" evidence="2"/>
<proteinExistence type="inferred from homology"/>
<dbReference type="PANTHER" id="PTHR48051">
    <property type="match status" value="1"/>
</dbReference>
<comment type="caution">
    <text evidence="6">Lacks conserved residue(s) required for the propagation of feature annotation.</text>
</comment>
<evidence type="ECO:0000256" key="2">
    <source>
        <dbReference type="ARBA" id="ARBA00012483"/>
    </source>
</evidence>
<keyword evidence="6" id="KW-0964">Secreted</keyword>
<accession>A0A2N1DXS7</accession>
<organism evidence="8 9">
    <name type="scientific">Pseudomonas fluorescens</name>
    <dbReference type="NCBI Taxonomy" id="294"/>
    <lineage>
        <taxon>Bacteria</taxon>
        <taxon>Pseudomonadati</taxon>
        <taxon>Pseudomonadota</taxon>
        <taxon>Gammaproteobacteria</taxon>
        <taxon>Pseudomonadales</taxon>
        <taxon>Pseudomonadaceae</taxon>
        <taxon>Pseudomonas</taxon>
    </lineage>
</organism>
<comment type="caution">
    <text evidence="8">The sequence shown here is derived from an EMBL/GenBank/DDBJ whole genome shotgun (WGS) entry which is preliminary data.</text>
</comment>
<keyword evidence="6" id="KW-0833">Ubl conjugation pathway</keyword>
<dbReference type="Proteomes" id="UP000233564">
    <property type="component" value="Unassembled WGS sequence"/>
</dbReference>
<keyword evidence="5" id="KW-0843">Virulence</keyword>
<sequence length="1390" mass="154648">MGAGRASLNEAVQAGVPLTPSAHGAKLIRQKWGAHVDPMTAQLVTLDYDYHGHPPIDGVHQGKIRFQQSLVQALLSDYQAVADDRFGETAFGVYTPPAVGPRIKLVEHVDEFAYRGSGNHTDYEGIYRQTIPQTYGPETQIAITPAAFKKWVWALEYKDLYRDYLDGVLPSDATIKGVAPYALRTTVKTAFVMAAFLQKREGSLSLQGLQLALSSAGLGEGQIEFGFVNNAQLEHSTHPMAHVEASLLMIYRYTATDIWVFRHRTSGLIVLYVPGNSSPLHEFSSLDAMRAWVVQQGQDSVKRKALALHFAKDDRFDTTWHAGVMTALTGMTEYPRMHRLNRDAGFFNNDGYWNPADYISLDTVAGSTDPFVALVKATKQANLHAAEEAIRDDADVNRANLSAVIEPVVGWLNRWGALAIFFPGGEGLLGLAGLIEAGYGLNEIDSADNHAQVSEGITRTVFGLLNALPLVVKAGLGGAVIKGEIEVTTSAVDPALTVAEGAPDPVPLPRVPVTRPAGILHPPPGTEGLALTEWTRAQLMRGFGPQVEALTDETLEQVRQVSGVSDDHLRYLHAEGLPPQGVLADTLTRFKIDRQIQTYITQLATDESIHADLHLVQWLTSDTDWPASVRMEWVKGDQAIWSSQAATEPGKVLRVDEDTTLFPELARGLDEQQTRAFLGSQLPVDQPYPDVYTRARLLRQKALGIAKERRTDLFEEHYQAAVKTDNELLLALKQQHPTLPYVVLEEMLSRQKIDPNIPLTLAQTKEVFQRLEPLAEGYGQEVRLARAYEGVFTDSVRNPDSDALLLHSVQQMPGWPTDVAIVVREGNISGPVLDRIGSANLSNQRVLIKTGEHFQVYAALQPPGYTHGDLADMILHSLTDDERGAMNVRVDQGLEHFKFKIRRNLLRRPQLSSVLHRQSLRTPFYEPEEGGLAGGSASSTITEQGTLLPRITRGHVKAYFPDSTDQQVDDLIARFDHLDDLQRELERIRQAFVEFDRTLSTWEMVNEQDVMEAFDLVDIDLAADGVDPEISKWVEEERSRRTEVGATLRRLFKWQGEGSENIYRDGKLVGLHLQLDGSPQTPFPYVHPPMDSVISLTLSGGAQSVDGILSDFRHVESLQMQMPEVRELPRALEGMTKLTHLNLSECQITLTTHNSVERLARLTQLEELDLDYNPLIVAPDVSRMTRLRWLSLSDTQLSEFPRGVTGEIPLGRLDLTGNRIQSIPTSVRLRADIELSGNPISDPDSLSRLISYRRRTGNDLWLNPQTQHLPQPSVWLADLPPAQIAGKTGLWNRLLSDSDTSLFARRFSDLPRAPEYALNRQSLQARVWKLLEKITNADGVHRAHLCKLAALDPNGSAPGLLETLEHETLMYEAWRKGQPVYQLPKRARLE</sequence>
<dbReference type="SUPFAM" id="SSF52058">
    <property type="entry name" value="L domain-like"/>
    <property type="match status" value="1"/>
</dbReference>
<reference evidence="8 9" key="1">
    <citation type="submission" date="2017-08" db="EMBL/GenBank/DDBJ databases">
        <authorList>
            <person name="de Groot N.N."/>
        </authorList>
    </citation>
    <scope>NUCLEOTIDE SEQUENCE [LARGE SCALE GENOMIC DNA]</scope>
    <source>
        <strain evidence="8 9">PfR 37</strain>
    </source>
</reference>
<dbReference type="GO" id="GO:0005576">
    <property type="term" value="C:extracellular region"/>
    <property type="evidence" value="ECO:0007669"/>
    <property type="project" value="UniProtKB-UniRule"/>
</dbReference>
<evidence type="ECO:0000256" key="1">
    <source>
        <dbReference type="ARBA" id="ARBA00000900"/>
    </source>
</evidence>
<dbReference type="PROSITE" id="PS51450">
    <property type="entry name" value="LRR"/>
    <property type="match status" value="1"/>
</dbReference>
<dbReference type="InterPro" id="IPR050216">
    <property type="entry name" value="LRR_domain-containing"/>
</dbReference>
<name>A0A2N1DXS7_PSEFL</name>
<dbReference type="Pfam" id="PF20178">
    <property type="entry name" value="ToxA_N"/>
    <property type="match status" value="1"/>
</dbReference>
<keyword evidence="3" id="KW-0433">Leucine-rich repeat</keyword>
<dbReference type="GO" id="GO:0061630">
    <property type="term" value="F:ubiquitin protein ligase activity"/>
    <property type="evidence" value="ECO:0007669"/>
    <property type="project" value="UniProtKB-EC"/>
</dbReference>
<evidence type="ECO:0000256" key="6">
    <source>
        <dbReference type="PROSITE-ProRule" id="PRU01398"/>
    </source>
</evidence>
<gene>
    <name evidence="8" type="ORF">CIB54_23170</name>
</gene>
<evidence type="ECO:0000259" key="7">
    <source>
        <dbReference type="PROSITE" id="PS52053"/>
    </source>
</evidence>
<keyword evidence="6" id="KW-1035">Host cytoplasm</keyword>
<dbReference type="InterPro" id="IPR029487">
    <property type="entry name" value="NEL_dom"/>
</dbReference>
<dbReference type="Gene3D" id="3.80.10.10">
    <property type="entry name" value="Ribonuclease Inhibitor"/>
    <property type="match status" value="1"/>
</dbReference>
<evidence type="ECO:0000256" key="3">
    <source>
        <dbReference type="ARBA" id="ARBA00022614"/>
    </source>
</evidence>
<dbReference type="EMBL" id="NVXX01000043">
    <property type="protein sequence ID" value="PKH15651.1"/>
    <property type="molecule type" value="Genomic_DNA"/>
</dbReference>
<protein>
    <recommendedName>
        <fullName evidence="2">RING-type E3 ubiquitin transferase</fullName>
        <ecNumber evidence="2">2.3.2.27</ecNumber>
    </recommendedName>
</protein>
<evidence type="ECO:0000256" key="5">
    <source>
        <dbReference type="ARBA" id="ARBA00023026"/>
    </source>
</evidence>
<evidence type="ECO:0000313" key="9">
    <source>
        <dbReference type="Proteomes" id="UP000233564"/>
    </source>
</evidence>
<keyword evidence="4" id="KW-0677">Repeat</keyword>
<comment type="catalytic activity">
    <reaction evidence="1">
        <text>S-ubiquitinyl-[E2 ubiquitin-conjugating enzyme]-L-cysteine + [acceptor protein]-L-lysine = [E2 ubiquitin-conjugating enzyme]-L-cysteine + N(6)-ubiquitinyl-[acceptor protein]-L-lysine.</text>
        <dbReference type="EC" id="2.3.2.27"/>
    </reaction>
</comment>
<dbReference type="InterPro" id="IPR001611">
    <property type="entry name" value="Leu-rich_rpt"/>
</dbReference>
<feature type="domain" description="NEL" evidence="7">
    <location>
        <begin position="1267"/>
        <end position="1390"/>
    </location>
</feature>
<dbReference type="InterPro" id="IPR032675">
    <property type="entry name" value="LRR_dom_sf"/>
</dbReference>